<protein>
    <recommendedName>
        <fullName evidence="3">HpaII restriction endonuclease</fullName>
    </recommendedName>
</protein>
<dbReference type="InterPro" id="IPR019062">
    <property type="entry name" value="Restrct_endonuc_II_HpaII"/>
</dbReference>
<dbReference type="RefSeq" id="WP_172209308.1">
    <property type="nucleotide sequence ID" value="NZ_BLLI01000045.1"/>
</dbReference>
<name>A0A6A0BF55_9LACT</name>
<organism evidence="1 2">
    <name type="scientific">Pseudolactococcus hodotermopsidis</name>
    <dbReference type="NCBI Taxonomy" id="2709157"/>
    <lineage>
        <taxon>Bacteria</taxon>
        <taxon>Bacillati</taxon>
        <taxon>Bacillota</taxon>
        <taxon>Bacilli</taxon>
        <taxon>Lactobacillales</taxon>
        <taxon>Streptococcaceae</taxon>
        <taxon>Pseudolactococcus</taxon>
    </lineage>
</organism>
<evidence type="ECO:0000313" key="2">
    <source>
        <dbReference type="Proteomes" id="UP000480303"/>
    </source>
</evidence>
<sequence>MPELLSLLFLCSYFVKGKKISDVVAYLCKHYDKYANQELVEYKVKDLLVAIALGMVPKTKWTGMDEANGGYVIVKKDGDIVCYHIYDRNRLKNYLYDNTKFDSPSSSRTGAGVIAVTGGRGVMKLTIQIRFS</sequence>
<keyword evidence="2" id="KW-1185">Reference proteome</keyword>
<dbReference type="Pfam" id="PF09561">
    <property type="entry name" value="RE_HpaII"/>
    <property type="match status" value="1"/>
</dbReference>
<accession>A0A6A0BF55</accession>
<dbReference type="AlphaFoldDB" id="A0A6A0BF55"/>
<proteinExistence type="predicted"/>
<dbReference type="EMBL" id="BLLI01000045">
    <property type="protein sequence ID" value="GFH42901.1"/>
    <property type="molecule type" value="Genomic_DNA"/>
</dbReference>
<gene>
    <name evidence="1" type="ORF">Hs30E_14520</name>
</gene>
<evidence type="ECO:0000313" key="1">
    <source>
        <dbReference type="EMBL" id="GFH42901.1"/>
    </source>
</evidence>
<dbReference type="Proteomes" id="UP000480303">
    <property type="component" value="Unassembled WGS sequence"/>
</dbReference>
<comment type="caution">
    <text evidence="1">The sequence shown here is derived from an EMBL/GenBank/DDBJ whole genome shotgun (WGS) entry which is preliminary data.</text>
</comment>
<reference evidence="1 2" key="1">
    <citation type="submission" date="2020-02" db="EMBL/GenBank/DDBJ databases">
        <title>Draft genome sequence of Lactococcus sp. Hs30E4-3.</title>
        <authorList>
            <person name="Noda S."/>
            <person name="Yuki M."/>
            <person name="Ohkuma M."/>
        </authorList>
    </citation>
    <scope>NUCLEOTIDE SEQUENCE [LARGE SCALE GENOMIC DNA]</scope>
    <source>
        <strain evidence="1 2">Hs30E4-3</strain>
    </source>
</reference>
<evidence type="ECO:0008006" key="3">
    <source>
        <dbReference type="Google" id="ProtNLM"/>
    </source>
</evidence>